<evidence type="ECO:0000256" key="1">
    <source>
        <dbReference type="SAM" id="MobiDB-lite"/>
    </source>
</evidence>
<protein>
    <submittedName>
        <fullName evidence="2">Uncharacterized protein</fullName>
    </submittedName>
</protein>
<evidence type="ECO:0000313" key="2">
    <source>
        <dbReference type="EMBL" id="MPM30641.1"/>
    </source>
</evidence>
<dbReference type="AlphaFoldDB" id="A0A644YRZ9"/>
<organism evidence="2">
    <name type="scientific">bioreactor metagenome</name>
    <dbReference type="NCBI Taxonomy" id="1076179"/>
    <lineage>
        <taxon>unclassified sequences</taxon>
        <taxon>metagenomes</taxon>
        <taxon>ecological metagenomes</taxon>
    </lineage>
</organism>
<feature type="region of interest" description="Disordered" evidence="1">
    <location>
        <begin position="15"/>
        <end position="119"/>
    </location>
</feature>
<proteinExistence type="predicted"/>
<accession>A0A644YRZ9</accession>
<dbReference type="EMBL" id="VSSQ01005845">
    <property type="protein sequence ID" value="MPM30641.1"/>
    <property type="molecule type" value="Genomic_DNA"/>
</dbReference>
<name>A0A644YRZ9_9ZZZZ</name>
<gene>
    <name evidence="2" type="ORF">SDC9_77191</name>
</gene>
<feature type="compositionally biased region" description="Basic and acidic residues" evidence="1">
    <location>
        <begin position="107"/>
        <end position="116"/>
    </location>
</feature>
<feature type="compositionally biased region" description="Basic residues" evidence="1">
    <location>
        <begin position="60"/>
        <end position="71"/>
    </location>
</feature>
<sequence length="138" mass="15074">MSRLQEAACAAGALVRGRPPHSRAPNLRLRPIYQAQPQIRGAGSPGNGVDSAALTDLGRRKPRQRRRRRRPCGLGARAGRRGHRSAKAVARMVQHAAPAQIRTNPARKADTLDRRRQPPPMLLSSVCEYLPTVGVVRA</sequence>
<reference evidence="2" key="1">
    <citation type="submission" date="2019-08" db="EMBL/GenBank/DDBJ databases">
        <authorList>
            <person name="Kucharzyk K."/>
            <person name="Murdoch R.W."/>
            <person name="Higgins S."/>
            <person name="Loffler F."/>
        </authorList>
    </citation>
    <scope>NUCLEOTIDE SEQUENCE</scope>
</reference>
<comment type="caution">
    <text evidence="2">The sequence shown here is derived from an EMBL/GenBank/DDBJ whole genome shotgun (WGS) entry which is preliminary data.</text>
</comment>